<evidence type="ECO:0000256" key="7">
    <source>
        <dbReference type="SAM" id="Phobius"/>
    </source>
</evidence>
<evidence type="ECO:0000256" key="3">
    <source>
        <dbReference type="ARBA" id="ARBA00022692"/>
    </source>
</evidence>
<dbReference type="FunFam" id="1.20.1250.20:FF:000018">
    <property type="entry name" value="MFS transporter permease"/>
    <property type="match status" value="1"/>
</dbReference>
<dbReference type="Gene3D" id="1.20.1250.20">
    <property type="entry name" value="MFS general substrate transporter like domains"/>
    <property type="match status" value="1"/>
</dbReference>
<evidence type="ECO:0000256" key="2">
    <source>
        <dbReference type="ARBA" id="ARBA00022448"/>
    </source>
</evidence>
<keyword evidence="3 7" id="KW-0812">Transmembrane</keyword>
<feature type="transmembrane region" description="Helical" evidence="7">
    <location>
        <begin position="93"/>
        <end position="112"/>
    </location>
</feature>
<comment type="caution">
    <text evidence="9">The sequence shown here is derived from an EMBL/GenBank/DDBJ whole genome shotgun (WGS) entry which is preliminary data.</text>
</comment>
<accession>A0A9P8L8K3</accession>
<evidence type="ECO:0000256" key="5">
    <source>
        <dbReference type="ARBA" id="ARBA00023136"/>
    </source>
</evidence>
<feature type="domain" description="Major facilitator superfamily (MFS) profile" evidence="8">
    <location>
        <begin position="54"/>
        <end position="292"/>
    </location>
</feature>
<proteinExistence type="predicted"/>
<evidence type="ECO:0000259" key="8">
    <source>
        <dbReference type="PROSITE" id="PS50850"/>
    </source>
</evidence>
<protein>
    <recommendedName>
        <fullName evidence="8">Major facilitator superfamily (MFS) profile domain-containing protein</fullName>
    </recommendedName>
</protein>
<feature type="transmembrane region" description="Helical" evidence="7">
    <location>
        <begin position="54"/>
        <end position="73"/>
    </location>
</feature>
<evidence type="ECO:0000256" key="4">
    <source>
        <dbReference type="ARBA" id="ARBA00022989"/>
    </source>
</evidence>
<evidence type="ECO:0000256" key="1">
    <source>
        <dbReference type="ARBA" id="ARBA00004141"/>
    </source>
</evidence>
<dbReference type="EMBL" id="JAGHQM010001140">
    <property type="protein sequence ID" value="KAH0556320.1"/>
    <property type="molecule type" value="Genomic_DNA"/>
</dbReference>
<dbReference type="GO" id="GO:0022857">
    <property type="term" value="F:transmembrane transporter activity"/>
    <property type="evidence" value="ECO:0007669"/>
    <property type="project" value="InterPro"/>
</dbReference>
<gene>
    <name evidence="9" type="ORF">GP486_005752</name>
</gene>
<dbReference type="PANTHER" id="PTHR43791">
    <property type="entry name" value="PERMEASE-RELATED"/>
    <property type="match status" value="1"/>
</dbReference>
<comment type="subcellular location">
    <subcellularLocation>
        <location evidence="1">Membrane</location>
        <topology evidence="1">Multi-pass membrane protein</topology>
    </subcellularLocation>
</comment>
<feature type="transmembrane region" description="Helical" evidence="7">
    <location>
        <begin position="212"/>
        <end position="232"/>
    </location>
</feature>
<evidence type="ECO:0000313" key="10">
    <source>
        <dbReference type="Proteomes" id="UP000750711"/>
    </source>
</evidence>
<dbReference type="Proteomes" id="UP000750711">
    <property type="component" value="Unassembled WGS sequence"/>
</dbReference>
<dbReference type="Pfam" id="PF07690">
    <property type="entry name" value="MFS_1"/>
    <property type="match status" value="1"/>
</dbReference>
<keyword evidence="2" id="KW-0813">Transport</keyword>
<organism evidence="9 10">
    <name type="scientific">Trichoglossum hirsutum</name>
    <dbReference type="NCBI Taxonomy" id="265104"/>
    <lineage>
        <taxon>Eukaryota</taxon>
        <taxon>Fungi</taxon>
        <taxon>Dikarya</taxon>
        <taxon>Ascomycota</taxon>
        <taxon>Pezizomycotina</taxon>
        <taxon>Geoglossomycetes</taxon>
        <taxon>Geoglossales</taxon>
        <taxon>Geoglossaceae</taxon>
        <taxon>Trichoglossum</taxon>
    </lineage>
</organism>
<reference evidence="9" key="1">
    <citation type="submission" date="2021-03" db="EMBL/GenBank/DDBJ databases">
        <title>Comparative genomics and phylogenomic investigation of the class Geoglossomycetes provide insights into ecological specialization and systematics.</title>
        <authorList>
            <person name="Melie T."/>
            <person name="Pirro S."/>
            <person name="Miller A.N."/>
            <person name="Quandt A."/>
        </authorList>
    </citation>
    <scope>NUCLEOTIDE SEQUENCE</scope>
    <source>
        <strain evidence="9">CAQ_001_2017</strain>
    </source>
</reference>
<feature type="transmembrane region" description="Helical" evidence="7">
    <location>
        <begin position="149"/>
        <end position="169"/>
    </location>
</feature>
<feature type="region of interest" description="Disordered" evidence="6">
    <location>
        <begin position="1"/>
        <end position="36"/>
    </location>
</feature>
<dbReference type="PANTHER" id="PTHR43791:SF36">
    <property type="entry name" value="TRANSPORTER, PUTATIVE (AFU_ORTHOLOGUE AFUA_6G08340)-RELATED"/>
    <property type="match status" value="1"/>
</dbReference>
<dbReference type="SUPFAM" id="SSF103473">
    <property type="entry name" value="MFS general substrate transporter"/>
    <property type="match status" value="1"/>
</dbReference>
<evidence type="ECO:0000313" key="9">
    <source>
        <dbReference type="EMBL" id="KAH0556320.1"/>
    </source>
</evidence>
<sequence>MEAGQSDGRTEVGSAEPVTSGIARGKGGEAHGGQQDGIDAEAEKRLVKKLDRRVVLLLAVLYLLSVLDRSNIGNARVAGMSASLHLTSTRYEWLLTAFYIAYIVFQWFVLMWKVIPAHIWAACTVLAWGIVATLQSTTTTFVGEVICRFLLGMAEAGFGPGVPYLLSFFYLRREIGFRVGLFLAAAPLANSFSGGLAYGITSRHSKLSSWRVLFLAEGLPSILMAPVAFFFLPDTPERATFLTAEEKAIARARGVQQVGEGARIGSIDWKHIRSAFCDIKNWLTAVWDEPKP</sequence>
<dbReference type="GO" id="GO:0016020">
    <property type="term" value="C:membrane"/>
    <property type="evidence" value="ECO:0007669"/>
    <property type="project" value="UniProtKB-SubCell"/>
</dbReference>
<keyword evidence="5 7" id="KW-0472">Membrane</keyword>
<dbReference type="InterPro" id="IPR020846">
    <property type="entry name" value="MFS_dom"/>
</dbReference>
<keyword evidence="4 7" id="KW-1133">Transmembrane helix</keyword>
<dbReference type="AlphaFoldDB" id="A0A9P8L8K3"/>
<keyword evidence="10" id="KW-1185">Reference proteome</keyword>
<dbReference type="InterPro" id="IPR011701">
    <property type="entry name" value="MFS"/>
</dbReference>
<dbReference type="PROSITE" id="PS50850">
    <property type="entry name" value="MFS"/>
    <property type="match status" value="1"/>
</dbReference>
<dbReference type="InterPro" id="IPR036259">
    <property type="entry name" value="MFS_trans_sf"/>
</dbReference>
<feature type="transmembrane region" description="Helical" evidence="7">
    <location>
        <begin position="181"/>
        <end position="200"/>
    </location>
</feature>
<name>A0A9P8L8K3_9PEZI</name>
<evidence type="ECO:0000256" key="6">
    <source>
        <dbReference type="SAM" id="MobiDB-lite"/>
    </source>
</evidence>
<feature type="transmembrane region" description="Helical" evidence="7">
    <location>
        <begin position="119"/>
        <end position="137"/>
    </location>
</feature>